<evidence type="ECO:0000256" key="6">
    <source>
        <dbReference type="ARBA" id="ARBA00022692"/>
    </source>
</evidence>
<evidence type="ECO:0000256" key="11">
    <source>
        <dbReference type="ARBA" id="ARBA00023136"/>
    </source>
</evidence>
<geneLocation type="mitochondrion" evidence="14"/>
<evidence type="ECO:0000256" key="4">
    <source>
        <dbReference type="ARBA" id="ARBA00022448"/>
    </source>
</evidence>
<name>A0A343C266_9CARA</name>
<organism evidence="14">
    <name type="scientific">Bembidion varium</name>
    <dbReference type="NCBI Taxonomy" id="1166835"/>
    <lineage>
        <taxon>Eukaryota</taxon>
        <taxon>Metazoa</taxon>
        <taxon>Ecdysozoa</taxon>
        <taxon>Arthropoda</taxon>
        <taxon>Hexapoda</taxon>
        <taxon>Insecta</taxon>
        <taxon>Pterygota</taxon>
        <taxon>Neoptera</taxon>
        <taxon>Endopterygota</taxon>
        <taxon>Coleoptera</taxon>
        <taxon>Adephaga</taxon>
        <taxon>Caraboidea</taxon>
        <taxon>Carabidae</taxon>
        <taxon>Trechinae</taxon>
        <taxon>Bembidiini</taxon>
        <taxon>Bembidion</taxon>
        <taxon>Notaphus</taxon>
    </lineage>
</organism>
<accession>A0A343C266</accession>
<dbReference type="EMBL" id="KX087242">
    <property type="protein sequence ID" value="ARH54109.1"/>
    <property type="molecule type" value="Genomic_DNA"/>
</dbReference>
<evidence type="ECO:0000256" key="9">
    <source>
        <dbReference type="ARBA" id="ARBA00023065"/>
    </source>
</evidence>
<keyword evidence="9 12" id="KW-0406">Ion transport</keyword>
<reference evidence="14" key="1">
    <citation type="submission" date="2016-04" db="EMBL/GenBank/DDBJ databases">
        <title>Mitochondria of beetle species.</title>
        <authorList>
            <person name="Hunter A."/>
            <person name="Moriniere J."/>
            <person name="Tang P."/>
            <person name="Linard B."/>
            <person name="Crampton-Platt A."/>
            <person name="Vogler A.P."/>
        </authorList>
    </citation>
    <scope>NUCLEOTIDE SEQUENCE</scope>
</reference>
<evidence type="ECO:0000256" key="10">
    <source>
        <dbReference type="ARBA" id="ARBA00023128"/>
    </source>
</evidence>
<evidence type="ECO:0000256" key="5">
    <source>
        <dbReference type="ARBA" id="ARBA00022547"/>
    </source>
</evidence>
<evidence type="ECO:0000256" key="12">
    <source>
        <dbReference type="RuleBase" id="RU003661"/>
    </source>
</evidence>
<protein>
    <recommendedName>
        <fullName evidence="12">ATP synthase complex subunit 8</fullName>
    </recommendedName>
</protein>
<keyword evidence="6 12" id="KW-0812">Transmembrane</keyword>
<dbReference type="GO" id="GO:0031966">
    <property type="term" value="C:mitochondrial membrane"/>
    <property type="evidence" value="ECO:0007669"/>
    <property type="project" value="UniProtKB-SubCell"/>
</dbReference>
<keyword evidence="7 12" id="KW-0375">Hydrogen ion transport</keyword>
<dbReference type="Pfam" id="PF00895">
    <property type="entry name" value="ATP-synt_8"/>
    <property type="match status" value="1"/>
</dbReference>
<keyword evidence="5 12" id="KW-0138">CF(0)</keyword>
<evidence type="ECO:0000313" key="14">
    <source>
        <dbReference type="EMBL" id="ARH54109.1"/>
    </source>
</evidence>
<sequence>MPQMAPINWLFLYFLFIMIYFMINFLNYYLFLYKNNNLNQKTFKNLKMNWKW</sequence>
<comment type="subcellular location">
    <subcellularLocation>
        <location evidence="1 12">Mitochondrion membrane</location>
        <topology evidence="1 12">Single-pass membrane protein</topology>
    </subcellularLocation>
</comment>
<dbReference type="GO" id="GO:0045259">
    <property type="term" value="C:proton-transporting ATP synthase complex"/>
    <property type="evidence" value="ECO:0007669"/>
    <property type="project" value="UniProtKB-KW"/>
</dbReference>
<dbReference type="AlphaFoldDB" id="A0A343C266"/>
<evidence type="ECO:0000256" key="8">
    <source>
        <dbReference type="ARBA" id="ARBA00022989"/>
    </source>
</evidence>
<dbReference type="GO" id="GO:0015078">
    <property type="term" value="F:proton transmembrane transporter activity"/>
    <property type="evidence" value="ECO:0007669"/>
    <property type="project" value="InterPro"/>
</dbReference>
<dbReference type="GO" id="GO:0015986">
    <property type="term" value="P:proton motive force-driven ATP synthesis"/>
    <property type="evidence" value="ECO:0007669"/>
    <property type="project" value="InterPro"/>
</dbReference>
<feature type="transmembrane region" description="Helical" evidence="13">
    <location>
        <begin position="12"/>
        <end position="31"/>
    </location>
</feature>
<keyword evidence="10 12" id="KW-0496">Mitochondrion</keyword>
<gene>
    <name evidence="14" type="primary">atp8</name>
</gene>
<evidence type="ECO:0000256" key="2">
    <source>
        <dbReference type="ARBA" id="ARBA00008892"/>
    </source>
</evidence>
<comment type="subunit">
    <text evidence="3">F-type ATPases have 2 components, CF(1) - the catalytic core - and CF(0) - the membrane proton channel.</text>
</comment>
<keyword evidence="4 12" id="KW-0813">Transport</keyword>
<evidence type="ECO:0000256" key="1">
    <source>
        <dbReference type="ARBA" id="ARBA00004304"/>
    </source>
</evidence>
<evidence type="ECO:0000256" key="7">
    <source>
        <dbReference type="ARBA" id="ARBA00022781"/>
    </source>
</evidence>
<dbReference type="InterPro" id="IPR001421">
    <property type="entry name" value="ATP8_metazoa"/>
</dbReference>
<evidence type="ECO:0000256" key="3">
    <source>
        <dbReference type="ARBA" id="ARBA00011291"/>
    </source>
</evidence>
<keyword evidence="11 13" id="KW-0472">Membrane</keyword>
<evidence type="ECO:0000256" key="13">
    <source>
        <dbReference type="SAM" id="Phobius"/>
    </source>
</evidence>
<keyword evidence="8 13" id="KW-1133">Transmembrane helix</keyword>
<comment type="similarity">
    <text evidence="2 12">Belongs to the ATPase protein 8 family.</text>
</comment>
<proteinExistence type="inferred from homology"/>